<gene>
    <name evidence="2" type="ORF">SDC9_01227</name>
</gene>
<sequence>MISFEYNRKKMFLWMLFSILIILLFSYDFINAEDLTSKRPESYSKYSYVGHFFYKSPNLLRFFCGFIVLLFLYFFVSLIRKIIKGNVFYENRNGFLICDDVKIVKISDIKNFDVKKINRNIYIRIHLKDSKKFIKEETNFLKKLNFHIVNYTEKTPLIMSVDFFQEKPNIVLDKLKKLVFNSELK</sequence>
<dbReference type="AlphaFoldDB" id="A0A644SMB9"/>
<keyword evidence="1" id="KW-0812">Transmembrane</keyword>
<evidence type="ECO:0000256" key="1">
    <source>
        <dbReference type="SAM" id="Phobius"/>
    </source>
</evidence>
<dbReference type="EMBL" id="VSSQ01000002">
    <property type="protein sequence ID" value="MPL55746.1"/>
    <property type="molecule type" value="Genomic_DNA"/>
</dbReference>
<keyword evidence="1" id="KW-0472">Membrane</keyword>
<organism evidence="2">
    <name type="scientific">bioreactor metagenome</name>
    <dbReference type="NCBI Taxonomy" id="1076179"/>
    <lineage>
        <taxon>unclassified sequences</taxon>
        <taxon>metagenomes</taxon>
        <taxon>ecological metagenomes</taxon>
    </lineage>
</organism>
<protein>
    <submittedName>
        <fullName evidence="2">Uncharacterized protein</fullName>
    </submittedName>
</protein>
<accession>A0A644SMB9</accession>
<evidence type="ECO:0000313" key="2">
    <source>
        <dbReference type="EMBL" id="MPL55746.1"/>
    </source>
</evidence>
<proteinExistence type="predicted"/>
<keyword evidence="1" id="KW-1133">Transmembrane helix</keyword>
<feature type="transmembrane region" description="Helical" evidence="1">
    <location>
        <begin position="12"/>
        <end position="30"/>
    </location>
</feature>
<reference evidence="2" key="1">
    <citation type="submission" date="2019-08" db="EMBL/GenBank/DDBJ databases">
        <authorList>
            <person name="Kucharzyk K."/>
            <person name="Murdoch R.W."/>
            <person name="Higgins S."/>
            <person name="Loffler F."/>
        </authorList>
    </citation>
    <scope>NUCLEOTIDE SEQUENCE</scope>
</reference>
<feature type="transmembrane region" description="Helical" evidence="1">
    <location>
        <begin position="59"/>
        <end position="79"/>
    </location>
</feature>
<comment type="caution">
    <text evidence="2">The sequence shown here is derived from an EMBL/GenBank/DDBJ whole genome shotgun (WGS) entry which is preliminary data.</text>
</comment>
<name>A0A644SMB9_9ZZZZ</name>